<dbReference type="Gene3D" id="3.15.10.30">
    <property type="entry name" value="Haemolymph juvenile hormone binding protein"/>
    <property type="match status" value="1"/>
</dbReference>
<name>A0A9P0B857_BRAAE</name>
<dbReference type="AlphaFoldDB" id="A0A9P0B857"/>
<keyword evidence="1" id="KW-0732">Signal</keyword>
<dbReference type="InterPro" id="IPR010562">
    <property type="entry name" value="Haemolymph_juvenile_hormone-bd"/>
</dbReference>
<evidence type="ECO:0000313" key="2">
    <source>
        <dbReference type="EMBL" id="CAH0557089.1"/>
    </source>
</evidence>
<organism evidence="2 3">
    <name type="scientific">Brassicogethes aeneus</name>
    <name type="common">Rape pollen beetle</name>
    <name type="synonym">Meligethes aeneus</name>
    <dbReference type="NCBI Taxonomy" id="1431903"/>
    <lineage>
        <taxon>Eukaryota</taxon>
        <taxon>Metazoa</taxon>
        <taxon>Ecdysozoa</taxon>
        <taxon>Arthropoda</taxon>
        <taxon>Hexapoda</taxon>
        <taxon>Insecta</taxon>
        <taxon>Pterygota</taxon>
        <taxon>Neoptera</taxon>
        <taxon>Endopterygota</taxon>
        <taxon>Coleoptera</taxon>
        <taxon>Polyphaga</taxon>
        <taxon>Cucujiformia</taxon>
        <taxon>Nitidulidae</taxon>
        <taxon>Meligethinae</taxon>
        <taxon>Brassicogethes</taxon>
    </lineage>
</organism>
<sequence>MKIFGALAIMAFLSTVKAENLEEAPTLEGNTSGVSKFDPIALAVNVTINKMVSKLPEPINLSTLSYAIDNKFIKGNVSVESISIAGLKKLIATAIKVKVIPINADLTFSLPSLNLVATNYNIDLTILNKIPLSFKGNMGFSVDALEFLVIADVFLNKTIHDLQICMNMNDFKFDITGLYNEALSNFVSKTLTETIAPFANEYAALITEVISPILKSIINSNTKTILVNFEGTDILNTEYDV</sequence>
<reference evidence="2" key="1">
    <citation type="submission" date="2021-12" db="EMBL/GenBank/DDBJ databases">
        <authorList>
            <person name="King R."/>
        </authorList>
    </citation>
    <scope>NUCLEOTIDE SEQUENCE</scope>
</reference>
<keyword evidence="3" id="KW-1185">Reference proteome</keyword>
<gene>
    <name evidence="2" type="ORF">MELIAE_LOCUS7883</name>
</gene>
<evidence type="ECO:0000256" key="1">
    <source>
        <dbReference type="SAM" id="SignalP"/>
    </source>
</evidence>
<evidence type="ECO:0000313" key="3">
    <source>
        <dbReference type="Proteomes" id="UP001154078"/>
    </source>
</evidence>
<protein>
    <submittedName>
        <fullName evidence="2">Uncharacterized protein</fullName>
    </submittedName>
</protein>
<dbReference type="Proteomes" id="UP001154078">
    <property type="component" value="Chromosome 5"/>
</dbReference>
<dbReference type="Pfam" id="PF06585">
    <property type="entry name" value="JHBP"/>
    <property type="match status" value="1"/>
</dbReference>
<dbReference type="EMBL" id="OV121136">
    <property type="protein sequence ID" value="CAH0557089.1"/>
    <property type="molecule type" value="Genomic_DNA"/>
</dbReference>
<feature type="chain" id="PRO_5040341846" evidence="1">
    <location>
        <begin position="19"/>
        <end position="241"/>
    </location>
</feature>
<dbReference type="PANTHER" id="PTHR11008:SF29">
    <property type="entry name" value="IP17226P"/>
    <property type="match status" value="1"/>
</dbReference>
<dbReference type="GO" id="GO:0005615">
    <property type="term" value="C:extracellular space"/>
    <property type="evidence" value="ECO:0007669"/>
    <property type="project" value="TreeGrafter"/>
</dbReference>
<proteinExistence type="predicted"/>
<feature type="signal peptide" evidence="1">
    <location>
        <begin position="1"/>
        <end position="18"/>
    </location>
</feature>
<dbReference type="OrthoDB" id="6747947at2759"/>
<dbReference type="PANTHER" id="PTHR11008">
    <property type="entry name" value="PROTEIN TAKEOUT-LIKE PROTEIN"/>
    <property type="match status" value="1"/>
</dbReference>
<dbReference type="SMART" id="SM00700">
    <property type="entry name" value="JHBP"/>
    <property type="match status" value="1"/>
</dbReference>
<dbReference type="InterPro" id="IPR038606">
    <property type="entry name" value="To_sf"/>
</dbReference>
<accession>A0A9P0B857</accession>